<keyword evidence="1" id="KW-0732">Signal</keyword>
<feature type="domain" description="DUF3502" evidence="2">
    <location>
        <begin position="427"/>
        <end position="495"/>
    </location>
</feature>
<organism evidence="3 4">
    <name type="scientific">Paenibacillus profundus</name>
    <dbReference type="NCBI Taxonomy" id="1173085"/>
    <lineage>
        <taxon>Bacteria</taxon>
        <taxon>Bacillati</taxon>
        <taxon>Bacillota</taxon>
        <taxon>Bacilli</taxon>
        <taxon>Bacillales</taxon>
        <taxon>Paenibacillaceae</taxon>
        <taxon>Paenibacillus</taxon>
    </lineage>
</organism>
<evidence type="ECO:0000256" key="1">
    <source>
        <dbReference type="SAM" id="SignalP"/>
    </source>
</evidence>
<dbReference type="PANTHER" id="PTHR43649">
    <property type="entry name" value="ARABINOSE-BINDING PROTEIN-RELATED"/>
    <property type="match status" value="1"/>
</dbReference>
<accession>A0ABS8YGB9</accession>
<dbReference type="InterPro" id="IPR022627">
    <property type="entry name" value="DUF3502"/>
</dbReference>
<dbReference type="EMBL" id="JAJNBZ010000004">
    <property type="protein sequence ID" value="MCE5169162.1"/>
    <property type="molecule type" value="Genomic_DNA"/>
</dbReference>
<comment type="caution">
    <text evidence="3">The sequence shown here is derived from an EMBL/GenBank/DDBJ whole genome shotgun (WGS) entry which is preliminary data.</text>
</comment>
<evidence type="ECO:0000313" key="4">
    <source>
        <dbReference type="Proteomes" id="UP001199916"/>
    </source>
</evidence>
<dbReference type="SUPFAM" id="SSF53850">
    <property type="entry name" value="Periplasmic binding protein-like II"/>
    <property type="match status" value="1"/>
</dbReference>
<dbReference type="RefSeq" id="WP_233696237.1">
    <property type="nucleotide sequence ID" value="NZ_JAJNBZ010000004.1"/>
</dbReference>
<dbReference type="Pfam" id="PF01547">
    <property type="entry name" value="SBP_bac_1"/>
    <property type="match status" value="1"/>
</dbReference>
<dbReference type="Gene3D" id="3.40.190.10">
    <property type="entry name" value="Periplasmic binding protein-like II"/>
    <property type="match status" value="1"/>
</dbReference>
<name>A0ABS8YGB9_9BACL</name>
<sequence length="498" mass="56194">MKHGKKTLLLTLIMVLMSSMVLAACGNSSSGAKPGDASGETAKKDEKPVELIWYTIGTPQSDVDKVMAKVNEYTKEKIGATIKMKMLDWGDYDQKMQVIAASGEPYDIAFTCSWAFNYINNSQKGAFLELNDLVDQYGKGIKEALHPSFLEGAKINGKLYAIPVNKELPAQRVFRFNKTLVDKYGFDITKVKTLEDLEPMLKTVLEKENIKPINSKIGLPQMFDYIINADIPIGVPLDSTDLKLQLTLDTPEQMAQFETMRKFYKAGYLPSDVASYTDANQSEALKTGRWFVDTAHYQPYAENSWSEGIPDKVVVQPAEAPIVYNWSVTGSMMAISATSKYPEKSMEFLNLLNTDKYLRNLINYGIEGEHYKRVDDQTIELLPAKKERYDLPTFTLGNLFLLDLLPVDPKDKWQKFDDFNNSAINAPLLGFALDTSKIRTEIAAVQNVTDEFMKTLTTGTVDPKVYVPKAMEKYKQAGIEKVMEEAQRQIDEWKKSKQ</sequence>
<dbReference type="Proteomes" id="UP001199916">
    <property type="component" value="Unassembled WGS sequence"/>
</dbReference>
<proteinExistence type="predicted"/>
<feature type="chain" id="PRO_5046155280" evidence="1">
    <location>
        <begin position="24"/>
        <end position="498"/>
    </location>
</feature>
<dbReference type="InterPro" id="IPR006059">
    <property type="entry name" value="SBP"/>
</dbReference>
<keyword evidence="4" id="KW-1185">Reference proteome</keyword>
<protein>
    <submittedName>
        <fullName evidence="3">ABC transporter substrate-binding protein</fullName>
    </submittedName>
</protein>
<feature type="signal peptide" evidence="1">
    <location>
        <begin position="1"/>
        <end position="23"/>
    </location>
</feature>
<dbReference type="InterPro" id="IPR050490">
    <property type="entry name" value="Bact_solute-bd_prot1"/>
</dbReference>
<evidence type="ECO:0000313" key="3">
    <source>
        <dbReference type="EMBL" id="MCE5169162.1"/>
    </source>
</evidence>
<reference evidence="3 4" key="1">
    <citation type="submission" date="2021-11" db="EMBL/GenBank/DDBJ databases">
        <title>Draft genome sequence of Paenibacillus profundus YoMME, a new Gram-positive bacteria with exoelectrogenic properties.</title>
        <authorList>
            <person name="Hubenova Y."/>
            <person name="Hubenova E."/>
            <person name="Manasiev Y."/>
            <person name="Peykov S."/>
            <person name="Mitov M."/>
        </authorList>
    </citation>
    <scope>NUCLEOTIDE SEQUENCE [LARGE SCALE GENOMIC DNA]</scope>
    <source>
        <strain evidence="3 4">YoMME</strain>
    </source>
</reference>
<gene>
    <name evidence="3" type="ORF">LQV63_07555</name>
</gene>
<dbReference type="Pfam" id="PF12010">
    <property type="entry name" value="DUF3502"/>
    <property type="match status" value="1"/>
</dbReference>
<evidence type="ECO:0000259" key="2">
    <source>
        <dbReference type="Pfam" id="PF12010"/>
    </source>
</evidence>
<dbReference type="PANTHER" id="PTHR43649:SF17">
    <property type="entry name" value="ABC TRANSPORTER SOLUTE BINDING PROTEIN-SUGAR TRANSPORT"/>
    <property type="match status" value="1"/>
</dbReference>
<dbReference type="PROSITE" id="PS51257">
    <property type="entry name" value="PROKAR_LIPOPROTEIN"/>
    <property type="match status" value="1"/>
</dbReference>